<evidence type="ECO:0000313" key="3">
    <source>
        <dbReference type="EMBL" id="ORX57416.1"/>
    </source>
</evidence>
<evidence type="ECO:0000313" key="4">
    <source>
        <dbReference type="Proteomes" id="UP000242146"/>
    </source>
</evidence>
<protein>
    <recommendedName>
        <fullName evidence="5">SGNH hydrolase</fullName>
    </recommendedName>
</protein>
<comment type="caution">
    <text evidence="3">The sequence shown here is derived from an EMBL/GenBank/DDBJ whole genome shotgun (WGS) entry which is preliminary data.</text>
</comment>
<keyword evidence="4" id="KW-1185">Reference proteome</keyword>
<sequence>MAGPAGHFYVYGDSYSDISPGHQKTNGPVWSEHVAQQWNLDLKSFATYGTRACRATDAAMSSIADQVDGYIKHAQNAKTLDSPTNVHAFFVGVTDITNSTKFEALTMVGCLKQQVATIQQKDPDGQLLLLGLPPLDNAPFYTGDQGKNQSQKIKQRVDDFNAALEDAVSDLKDDIGDKVAFVDNNFLFAGILGDPAEFGMQDVEHAYWDQCQGRCADSMDDYLWWDSIHLTGAGHRSIANTIVSNNPFGHTSTPDTASSVDQDSWLPAAPTDAYLRYAPALLLVSMLVVLFVFSRQRHSLASLFRVLLPRSKKHKYEPVPV</sequence>
<evidence type="ECO:0000256" key="2">
    <source>
        <dbReference type="SAM" id="Phobius"/>
    </source>
</evidence>
<keyword evidence="2" id="KW-1133">Transmembrane helix</keyword>
<accession>A0A1X2GMQ5</accession>
<dbReference type="GO" id="GO:0016788">
    <property type="term" value="F:hydrolase activity, acting on ester bonds"/>
    <property type="evidence" value="ECO:0007669"/>
    <property type="project" value="InterPro"/>
</dbReference>
<keyword evidence="2" id="KW-0472">Membrane</keyword>
<name>A0A1X2GMQ5_9FUNG</name>
<feature type="transmembrane region" description="Helical" evidence="2">
    <location>
        <begin position="274"/>
        <end position="293"/>
    </location>
</feature>
<dbReference type="OrthoDB" id="1600564at2759"/>
<dbReference type="InterPro" id="IPR051058">
    <property type="entry name" value="GDSL_Est/Lipase"/>
</dbReference>
<dbReference type="PANTHER" id="PTHR45648:SF22">
    <property type="entry name" value="GDSL LIPASE_ACYLHYDROLASE FAMILY PROTEIN (AFU_ORTHOLOGUE AFUA_4G14700)"/>
    <property type="match status" value="1"/>
</dbReference>
<gene>
    <name evidence="3" type="ORF">DM01DRAFT_325091</name>
</gene>
<keyword evidence="1" id="KW-0378">Hydrolase</keyword>
<dbReference type="Proteomes" id="UP000242146">
    <property type="component" value="Unassembled WGS sequence"/>
</dbReference>
<dbReference type="InterPro" id="IPR001087">
    <property type="entry name" value="GDSL"/>
</dbReference>
<dbReference type="AlphaFoldDB" id="A0A1X2GMQ5"/>
<evidence type="ECO:0008006" key="5">
    <source>
        <dbReference type="Google" id="ProtNLM"/>
    </source>
</evidence>
<dbReference type="Gene3D" id="3.40.50.1110">
    <property type="entry name" value="SGNH hydrolase"/>
    <property type="match status" value="1"/>
</dbReference>
<reference evidence="3 4" key="1">
    <citation type="submission" date="2016-07" db="EMBL/GenBank/DDBJ databases">
        <title>Pervasive Adenine N6-methylation of Active Genes in Fungi.</title>
        <authorList>
            <consortium name="DOE Joint Genome Institute"/>
            <person name="Mondo S.J."/>
            <person name="Dannebaum R.O."/>
            <person name="Kuo R.C."/>
            <person name="Labutti K."/>
            <person name="Haridas S."/>
            <person name="Kuo A."/>
            <person name="Salamov A."/>
            <person name="Ahrendt S.R."/>
            <person name="Lipzen A."/>
            <person name="Sullivan W."/>
            <person name="Andreopoulos W.B."/>
            <person name="Clum A."/>
            <person name="Lindquist E."/>
            <person name="Daum C."/>
            <person name="Ramamoorthy G.K."/>
            <person name="Gryganskyi A."/>
            <person name="Culley D."/>
            <person name="Magnuson J.K."/>
            <person name="James T.Y."/>
            <person name="O'Malley M.A."/>
            <person name="Stajich J.E."/>
            <person name="Spatafora J.W."/>
            <person name="Visel A."/>
            <person name="Grigoriev I.V."/>
        </authorList>
    </citation>
    <scope>NUCLEOTIDE SEQUENCE [LARGE SCALE GENOMIC DNA]</scope>
    <source>
        <strain evidence="3 4">NRRL 3301</strain>
    </source>
</reference>
<proteinExistence type="predicted"/>
<keyword evidence="2" id="KW-0812">Transmembrane</keyword>
<organism evidence="3 4">
    <name type="scientific">Hesseltinella vesiculosa</name>
    <dbReference type="NCBI Taxonomy" id="101127"/>
    <lineage>
        <taxon>Eukaryota</taxon>
        <taxon>Fungi</taxon>
        <taxon>Fungi incertae sedis</taxon>
        <taxon>Mucoromycota</taxon>
        <taxon>Mucoromycotina</taxon>
        <taxon>Mucoromycetes</taxon>
        <taxon>Mucorales</taxon>
        <taxon>Cunninghamellaceae</taxon>
        <taxon>Hesseltinella</taxon>
    </lineage>
</organism>
<dbReference type="EMBL" id="MCGT01000008">
    <property type="protein sequence ID" value="ORX57416.1"/>
    <property type="molecule type" value="Genomic_DNA"/>
</dbReference>
<dbReference type="SUPFAM" id="SSF52266">
    <property type="entry name" value="SGNH hydrolase"/>
    <property type="match status" value="1"/>
</dbReference>
<dbReference type="Pfam" id="PF00657">
    <property type="entry name" value="Lipase_GDSL"/>
    <property type="match status" value="1"/>
</dbReference>
<dbReference type="PANTHER" id="PTHR45648">
    <property type="entry name" value="GDSL LIPASE/ACYLHYDROLASE FAMILY PROTEIN (AFU_ORTHOLOGUE AFUA_4G14700)"/>
    <property type="match status" value="1"/>
</dbReference>
<evidence type="ECO:0000256" key="1">
    <source>
        <dbReference type="ARBA" id="ARBA00022801"/>
    </source>
</evidence>
<dbReference type="InterPro" id="IPR036514">
    <property type="entry name" value="SGNH_hydro_sf"/>
</dbReference>